<protein>
    <recommendedName>
        <fullName evidence="4">Methyltransferase type 11 domain-containing protein</fullName>
    </recommendedName>
</protein>
<keyword evidence="2" id="KW-0489">Methyltransferase</keyword>
<dbReference type="GO" id="GO:0032259">
    <property type="term" value="P:methylation"/>
    <property type="evidence" value="ECO:0007669"/>
    <property type="project" value="UniProtKB-KW"/>
</dbReference>
<evidence type="ECO:0000313" key="5">
    <source>
        <dbReference type="EMBL" id="BBY27774.1"/>
    </source>
</evidence>
<dbReference type="PANTHER" id="PTHR44942">
    <property type="entry name" value="METHYLTRANSF_11 DOMAIN-CONTAINING PROTEIN"/>
    <property type="match status" value="1"/>
</dbReference>
<dbReference type="CDD" id="cd02440">
    <property type="entry name" value="AdoMet_MTases"/>
    <property type="match status" value="1"/>
</dbReference>
<dbReference type="InterPro" id="IPR029063">
    <property type="entry name" value="SAM-dependent_MTases_sf"/>
</dbReference>
<keyword evidence="3" id="KW-0808">Transferase</keyword>
<dbReference type="KEGG" id="msei:MSEDJ_18700"/>
<evidence type="ECO:0000313" key="6">
    <source>
        <dbReference type="Proteomes" id="UP000467193"/>
    </source>
</evidence>
<reference evidence="5 6" key="1">
    <citation type="journal article" date="2019" name="Emerg. Microbes Infect.">
        <title>Comprehensive subspecies identification of 175 nontuberculous mycobacteria species based on 7547 genomic profiles.</title>
        <authorList>
            <person name="Matsumoto Y."/>
            <person name="Kinjo T."/>
            <person name="Motooka D."/>
            <person name="Nabeya D."/>
            <person name="Jung N."/>
            <person name="Uechi K."/>
            <person name="Horii T."/>
            <person name="Iida T."/>
            <person name="Fujita J."/>
            <person name="Nakamura S."/>
        </authorList>
    </citation>
    <scope>NUCLEOTIDE SEQUENCE [LARGE SCALE GENOMIC DNA]</scope>
    <source>
        <strain evidence="5 6">JCM 17899</strain>
    </source>
</reference>
<dbReference type="EMBL" id="AP022588">
    <property type="protein sequence ID" value="BBY27774.1"/>
    <property type="molecule type" value="Genomic_DNA"/>
</dbReference>
<evidence type="ECO:0000256" key="3">
    <source>
        <dbReference type="ARBA" id="ARBA00022679"/>
    </source>
</evidence>
<evidence type="ECO:0000256" key="2">
    <source>
        <dbReference type="ARBA" id="ARBA00022603"/>
    </source>
</evidence>
<dbReference type="GO" id="GO:0008757">
    <property type="term" value="F:S-adenosylmethionine-dependent methyltransferase activity"/>
    <property type="evidence" value="ECO:0007669"/>
    <property type="project" value="InterPro"/>
</dbReference>
<organism evidence="5 6">
    <name type="scientific">Mycolicibacterium sediminis</name>
    <dbReference type="NCBI Taxonomy" id="1286180"/>
    <lineage>
        <taxon>Bacteria</taxon>
        <taxon>Bacillati</taxon>
        <taxon>Actinomycetota</taxon>
        <taxon>Actinomycetes</taxon>
        <taxon>Mycobacteriales</taxon>
        <taxon>Mycobacteriaceae</taxon>
        <taxon>Mycolicibacterium</taxon>
    </lineage>
</organism>
<dbReference type="Proteomes" id="UP000467193">
    <property type="component" value="Chromosome"/>
</dbReference>
<dbReference type="AlphaFoldDB" id="A0A7I7QN91"/>
<comment type="similarity">
    <text evidence="1">Belongs to the methyltransferase superfamily.</text>
</comment>
<sequence length="246" mass="26573">MTLHDDRRRASSFGAAAAQYDRFRPTYPEDLIAGLVPGRGSTVLDVGAGTGIASKQLADAGADVVAVEPDPEMAAVAAAKGLTVDVATFEDWEPAGRTFDLVVFAQSFHWVEPGSALTKVAGLLTDGGRLALLWNRIVQVRPSLEDFDAAYAGIVDDWRRPSEGIERSERLSTLLDEAGFVNERQSYGEDLHYSTGDWIDMVTTYSAVLTLEADARELLRARLRECIGDGGVDATNDALAVVCPRR</sequence>
<dbReference type="Pfam" id="PF08241">
    <property type="entry name" value="Methyltransf_11"/>
    <property type="match status" value="1"/>
</dbReference>
<accession>A0A7I7QN91</accession>
<gene>
    <name evidence="5" type="ORF">MSEDJ_18700</name>
</gene>
<dbReference type="InterPro" id="IPR013216">
    <property type="entry name" value="Methyltransf_11"/>
</dbReference>
<evidence type="ECO:0000256" key="1">
    <source>
        <dbReference type="ARBA" id="ARBA00008361"/>
    </source>
</evidence>
<evidence type="ECO:0000259" key="4">
    <source>
        <dbReference type="Pfam" id="PF08241"/>
    </source>
</evidence>
<dbReference type="Gene3D" id="3.40.50.150">
    <property type="entry name" value="Vaccinia Virus protein VP39"/>
    <property type="match status" value="1"/>
</dbReference>
<feature type="domain" description="Methyltransferase type 11" evidence="4">
    <location>
        <begin position="44"/>
        <end position="131"/>
    </location>
</feature>
<name>A0A7I7QN91_9MYCO</name>
<proteinExistence type="inferred from homology"/>
<dbReference type="PANTHER" id="PTHR44942:SF4">
    <property type="entry name" value="METHYLTRANSFERASE TYPE 11 DOMAIN-CONTAINING PROTEIN"/>
    <property type="match status" value="1"/>
</dbReference>
<dbReference type="InterPro" id="IPR051052">
    <property type="entry name" value="Diverse_substrate_MTase"/>
</dbReference>
<keyword evidence="6" id="KW-1185">Reference proteome</keyword>
<dbReference type="SUPFAM" id="SSF53335">
    <property type="entry name" value="S-adenosyl-L-methionine-dependent methyltransferases"/>
    <property type="match status" value="1"/>
</dbReference>